<evidence type="ECO:0000256" key="2">
    <source>
        <dbReference type="ARBA" id="ARBA00022803"/>
    </source>
</evidence>
<dbReference type="PRINTS" id="PR00381">
    <property type="entry name" value="KINESINLIGHT"/>
</dbReference>
<dbReference type="Proteomes" id="UP000808349">
    <property type="component" value="Unassembled WGS sequence"/>
</dbReference>
<proteinExistence type="predicted"/>
<dbReference type="AlphaFoldDB" id="A0A9D7S7C1"/>
<organism evidence="4 5">
    <name type="scientific">Candidatus Defluviibacterium haderslevense</name>
    <dbReference type="NCBI Taxonomy" id="2981993"/>
    <lineage>
        <taxon>Bacteria</taxon>
        <taxon>Pseudomonadati</taxon>
        <taxon>Bacteroidota</taxon>
        <taxon>Saprospiria</taxon>
        <taxon>Saprospirales</taxon>
        <taxon>Saprospiraceae</taxon>
        <taxon>Candidatus Defluviibacterium</taxon>
    </lineage>
</organism>
<dbReference type="Pfam" id="PF13424">
    <property type="entry name" value="TPR_12"/>
    <property type="match status" value="4"/>
</dbReference>
<dbReference type="SUPFAM" id="SSF48452">
    <property type="entry name" value="TPR-like"/>
    <property type="match status" value="3"/>
</dbReference>
<dbReference type="Pfam" id="PF13374">
    <property type="entry name" value="TPR_10"/>
    <property type="match status" value="1"/>
</dbReference>
<keyword evidence="2 3" id="KW-0802">TPR repeat</keyword>
<dbReference type="PANTHER" id="PTHR45641">
    <property type="entry name" value="TETRATRICOPEPTIDE REPEAT PROTEIN (AFU_ORTHOLOGUE AFUA_6G03870)"/>
    <property type="match status" value="1"/>
</dbReference>
<dbReference type="PROSITE" id="PS50005">
    <property type="entry name" value="TPR"/>
    <property type="match status" value="1"/>
</dbReference>
<accession>A0A9D7S7C1</accession>
<dbReference type="InterPro" id="IPR019734">
    <property type="entry name" value="TPR_rpt"/>
</dbReference>
<dbReference type="InterPro" id="IPR011990">
    <property type="entry name" value="TPR-like_helical_dom_sf"/>
</dbReference>
<evidence type="ECO:0000256" key="3">
    <source>
        <dbReference type="PROSITE-ProRule" id="PRU00339"/>
    </source>
</evidence>
<reference evidence="4 5" key="1">
    <citation type="submission" date="2020-10" db="EMBL/GenBank/DDBJ databases">
        <title>Connecting structure to function with the recovery of over 1000 high-quality activated sludge metagenome-assembled genomes encoding full-length rRNA genes using long-read sequencing.</title>
        <authorList>
            <person name="Singleton C.M."/>
            <person name="Petriglieri F."/>
            <person name="Kristensen J.M."/>
            <person name="Kirkegaard R.H."/>
            <person name="Michaelsen T.Y."/>
            <person name="Andersen M.H."/>
            <person name="Karst S.M."/>
            <person name="Dueholm M.S."/>
            <person name="Nielsen P.H."/>
            <person name="Albertsen M."/>
        </authorList>
    </citation>
    <scope>NUCLEOTIDE SEQUENCE [LARGE SCALE GENOMIC DNA]</scope>
    <source>
        <strain evidence="4">Ribe_18-Q3-R11-54_BAT3C.373</strain>
    </source>
</reference>
<comment type="caution">
    <text evidence="4">The sequence shown here is derived from an EMBL/GenBank/DDBJ whole genome shotgun (WGS) entry which is preliminary data.</text>
</comment>
<evidence type="ECO:0000256" key="1">
    <source>
        <dbReference type="ARBA" id="ARBA00022737"/>
    </source>
</evidence>
<dbReference type="EMBL" id="JADKFW010000004">
    <property type="protein sequence ID" value="MBK9717063.1"/>
    <property type="molecule type" value="Genomic_DNA"/>
</dbReference>
<sequence length="912" mass="104754">MKYLCLSCLLWMPYLLSSQSIDSSAIKEIDSLIKVSRKLIGKNEFDKALEVNMIAEKLALEKLGLESVEYGNACFNHGRILHFKSDFLGAEGYYLESKEIRKKILGTQNLDYALNLNNLANLYKEIGQYDKAEMFFLESIQIKKKILGIEHSDYASSLNNIGLLYFAKGNLEKAGEYALEAKAIFKKANGQNDINFLGATINLANVYYIMYNYEKAEFLYLEVIKIFEERLKNFNHPFYSNCLNNLANLYKDEYKFEKAEKLYLKSADLVINNFGANHEDYAIRLSNMASLYLNMGNYKKAESLYLSSKDIYEAKYGKVHPDYISILHNLATLYKKLANFEKAELLFLESKALREQALGKEHVDYSSSLNGLANLYADLGDFEKAEQLYLESKTIRENVLGKEHPEYATSLDNLAILYKMEGKFEEAEQLYLESKTIRENVLGKEHPEYASSLNNLAILYEESSNYKEAERFYLESKVIREKILGKEHLDYISIIKNLACFYEVQKRFIESNQLLMEFYSLEQVVLTKGTTFLSERELTNYISIFKQNGDDLGKYLISRYSNSTPFGILASIYYNHVLFHKGFLLASSTKLNINASQYPLEYEINCKLKSCRRQIANEYSKPKINGVTLTELEESSNALEKELINSLASYGEAIRQIKWREVRNKLELKDVAIEFIHFKFNDKNQTDSFLYAALVLLPNDTTPHFVPLFEEKELNQLLSTSQSRRMDYVADVYHSPNDRGTMPQDVQTKSLYELIWKPIEPYLKGVNKIYFSPSGLLHRINQNAIAINDQSLLSDRYDLVQLGSTRQLVSNNDDKKSKILNACIYGGINFEMDSTAVKATHHEIDTNGIALRSELSFSYTDSTLRGGSWNYLNGSEQEANEINKIIHKAGIKSSLFKGNDATEEAFKKARRL</sequence>
<dbReference type="PANTHER" id="PTHR45641:SF19">
    <property type="entry name" value="NEPHROCYSTIN-3"/>
    <property type="match status" value="1"/>
</dbReference>
<dbReference type="SMART" id="SM00028">
    <property type="entry name" value="TPR"/>
    <property type="match status" value="9"/>
</dbReference>
<gene>
    <name evidence="4" type="ORF">IPO85_06045</name>
</gene>
<evidence type="ECO:0000313" key="4">
    <source>
        <dbReference type="EMBL" id="MBK9717063.1"/>
    </source>
</evidence>
<feature type="repeat" description="TPR" evidence="3">
    <location>
        <begin position="113"/>
        <end position="146"/>
    </location>
</feature>
<keyword evidence="1" id="KW-0677">Repeat</keyword>
<name>A0A9D7S7C1_9BACT</name>
<evidence type="ECO:0000313" key="5">
    <source>
        <dbReference type="Proteomes" id="UP000808349"/>
    </source>
</evidence>
<dbReference type="Gene3D" id="1.25.40.10">
    <property type="entry name" value="Tetratricopeptide repeat domain"/>
    <property type="match status" value="3"/>
</dbReference>
<protein>
    <submittedName>
        <fullName evidence="4">Tetratricopeptide repeat protein</fullName>
    </submittedName>
</protein>